<dbReference type="RefSeq" id="WP_078812009.1">
    <property type="nucleotide sequence ID" value="NZ_FUYE01000002.1"/>
</dbReference>
<evidence type="ECO:0000313" key="3">
    <source>
        <dbReference type="EMBL" id="SKA81778.1"/>
    </source>
</evidence>
<keyword evidence="1" id="KW-0732">Signal</keyword>
<dbReference type="Pfam" id="PF13229">
    <property type="entry name" value="Beta_helix"/>
    <property type="match status" value="1"/>
</dbReference>
<proteinExistence type="predicted"/>
<evidence type="ECO:0000259" key="2">
    <source>
        <dbReference type="Pfam" id="PF13229"/>
    </source>
</evidence>
<dbReference type="InterPro" id="IPR011050">
    <property type="entry name" value="Pectin_lyase_fold/virulence"/>
</dbReference>
<dbReference type="EMBL" id="FUYE01000002">
    <property type="protein sequence ID" value="SKA81778.1"/>
    <property type="molecule type" value="Genomic_DNA"/>
</dbReference>
<organism evidence="3 4">
    <name type="scientific">Prosthecobacter debontii</name>
    <dbReference type="NCBI Taxonomy" id="48467"/>
    <lineage>
        <taxon>Bacteria</taxon>
        <taxon>Pseudomonadati</taxon>
        <taxon>Verrucomicrobiota</taxon>
        <taxon>Verrucomicrobiia</taxon>
        <taxon>Verrucomicrobiales</taxon>
        <taxon>Verrucomicrobiaceae</taxon>
        <taxon>Prosthecobacter</taxon>
    </lineage>
</organism>
<name>A0A1T4WY32_9BACT</name>
<dbReference type="InterPro" id="IPR012334">
    <property type="entry name" value="Pectin_lyas_fold"/>
</dbReference>
<feature type="domain" description="Right handed beta helix" evidence="2">
    <location>
        <begin position="87"/>
        <end position="226"/>
    </location>
</feature>
<keyword evidence="4" id="KW-1185">Reference proteome</keyword>
<dbReference type="AlphaFoldDB" id="A0A1T4WY32"/>
<dbReference type="OrthoDB" id="180820at2"/>
<evidence type="ECO:0000256" key="1">
    <source>
        <dbReference type="SAM" id="SignalP"/>
    </source>
</evidence>
<protein>
    <recommendedName>
        <fullName evidence="2">Right handed beta helix domain-containing protein</fullName>
    </recommendedName>
</protein>
<evidence type="ECO:0000313" key="4">
    <source>
        <dbReference type="Proteomes" id="UP000190774"/>
    </source>
</evidence>
<dbReference type="Proteomes" id="UP000190774">
    <property type="component" value="Unassembled WGS sequence"/>
</dbReference>
<feature type="signal peptide" evidence="1">
    <location>
        <begin position="1"/>
        <end position="20"/>
    </location>
</feature>
<feature type="chain" id="PRO_5012549627" description="Right handed beta helix domain-containing protein" evidence="1">
    <location>
        <begin position="21"/>
        <end position="255"/>
    </location>
</feature>
<dbReference type="InterPro" id="IPR039448">
    <property type="entry name" value="Beta_helix"/>
</dbReference>
<dbReference type="STRING" id="48467.SAMN02745166_00810"/>
<gene>
    <name evidence="3" type="ORF">SAMN02745166_00810</name>
</gene>
<dbReference type="SUPFAM" id="SSF51126">
    <property type="entry name" value="Pectin lyase-like"/>
    <property type="match status" value="1"/>
</dbReference>
<reference evidence="4" key="1">
    <citation type="submission" date="2017-02" db="EMBL/GenBank/DDBJ databases">
        <authorList>
            <person name="Varghese N."/>
            <person name="Submissions S."/>
        </authorList>
    </citation>
    <scope>NUCLEOTIDE SEQUENCE [LARGE SCALE GENOMIC DNA]</scope>
    <source>
        <strain evidence="4">ATCC 700200</strain>
    </source>
</reference>
<sequence>MRPCFWFILAALCFVANGHADSLPIQQWIREAIQSGGGTVTIPEGVHELTSPLIIEDAQKLAIRGMNKERCLLKLKAGTLGPPAPLISIKGTSRTLEISGLTLEGSSSTSILLWIASPDTQAAVKDVTVRDCLFKDFEQGIQAQRVHSFSLERCSFSDGSRAVVLQDTPAAIARGNHIIRVTTAFDCIRAESGVFDGNELWNCDVGFSIHEPSQAEKPTVIRRNGFIQTRLGLAIPEGQELPLLENNENLVKGTR</sequence>
<accession>A0A1T4WY32</accession>
<dbReference type="Gene3D" id="2.160.20.10">
    <property type="entry name" value="Single-stranded right-handed beta-helix, Pectin lyase-like"/>
    <property type="match status" value="1"/>
</dbReference>